<dbReference type="SUPFAM" id="SSF52540">
    <property type="entry name" value="P-loop containing nucleoside triphosphate hydrolases"/>
    <property type="match status" value="1"/>
</dbReference>
<dbReference type="PANTHER" id="PTHR34985">
    <property type="entry name" value="SLR0554 PROTEIN"/>
    <property type="match status" value="1"/>
</dbReference>
<evidence type="ECO:0000313" key="4">
    <source>
        <dbReference type="Proteomes" id="UP000623440"/>
    </source>
</evidence>
<feature type="domain" description="Helicase/UvrB N-terminal" evidence="1">
    <location>
        <begin position="317"/>
        <end position="421"/>
    </location>
</feature>
<dbReference type="InterPro" id="IPR027417">
    <property type="entry name" value="P-loop_NTPase"/>
</dbReference>
<dbReference type="NCBIfam" id="NF042913">
    <property type="entry name" value="CyRepA1"/>
    <property type="match status" value="1"/>
</dbReference>
<dbReference type="Pfam" id="PF12965">
    <property type="entry name" value="DUF3854"/>
    <property type="match status" value="1"/>
</dbReference>
<dbReference type="PANTHER" id="PTHR34985:SF1">
    <property type="entry name" value="SLR0554 PROTEIN"/>
    <property type="match status" value="1"/>
</dbReference>
<name>A0ABR8E3W8_9NOSO</name>
<gene>
    <name evidence="3" type="ORF">H6G97_40180</name>
</gene>
<dbReference type="Pfam" id="PF04851">
    <property type="entry name" value="ResIII"/>
    <property type="match status" value="1"/>
</dbReference>
<organism evidence="3 4">
    <name type="scientific">Nostoc flagelliforme FACHB-838</name>
    <dbReference type="NCBI Taxonomy" id="2692904"/>
    <lineage>
        <taxon>Bacteria</taxon>
        <taxon>Bacillati</taxon>
        <taxon>Cyanobacteriota</taxon>
        <taxon>Cyanophyceae</taxon>
        <taxon>Nostocales</taxon>
        <taxon>Nostocaceae</taxon>
        <taxon>Nostoc</taxon>
    </lineage>
</organism>
<protein>
    <submittedName>
        <fullName evidence="3">DUF3854 domain-containing protein</fullName>
    </submittedName>
</protein>
<dbReference type="CDD" id="cd01029">
    <property type="entry name" value="TOPRIM_primases"/>
    <property type="match status" value="1"/>
</dbReference>
<dbReference type="EMBL" id="JACJSI010000258">
    <property type="protein sequence ID" value="MBD2535289.1"/>
    <property type="molecule type" value="Genomic_DNA"/>
</dbReference>
<accession>A0ABR8E3W8</accession>
<dbReference type="InterPro" id="IPR024385">
    <property type="entry name" value="DUF3854"/>
</dbReference>
<reference evidence="3 4" key="1">
    <citation type="journal article" date="2020" name="ISME J.">
        <title>Comparative genomics reveals insights into cyanobacterial evolution and habitat adaptation.</title>
        <authorList>
            <person name="Chen M.Y."/>
            <person name="Teng W.K."/>
            <person name="Zhao L."/>
            <person name="Hu C.X."/>
            <person name="Zhou Y.K."/>
            <person name="Han B.P."/>
            <person name="Song L.R."/>
            <person name="Shu W.S."/>
        </authorList>
    </citation>
    <scope>NUCLEOTIDE SEQUENCE [LARGE SCALE GENOMIC DNA]</scope>
    <source>
        <strain evidence="3 4">FACHB-838</strain>
    </source>
</reference>
<dbReference type="InterPro" id="IPR006935">
    <property type="entry name" value="Helicase/UvrB_N"/>
</dbReference>
<feature type="domain" description="DUF3854" evidence="2">
    <location>
        <begin position="152"/>
        <end position="279"/>
    </location>
</feature>
<dbReference type="Gene3D" id="3.40.1360.10">
    <property type="match status" value="1"/>
</dbReference>
<dbReference type="InterPro" id="IPR034154">
    <property type="entry name" value="TOPRIM_DnaG/twinkle"/>
</dbReference>
<dbReference type="Gene3D" id="3.40.50.300">
    <property type="entry name" value="P-loop containing nucleotide triphosphate hydrolases"/>
    <property type="match status" value="1"/>
</dbReference>
<sequence length="946" mass="107205">MLRINETDSQAKHLQEWLSSGVDEEIIALNVRSLYGTTPYEYLLYSPKISRRNDGRLRDRDLKKYQHIELGGWWCSGVDPLNNYVLMMWGCFKPDHPRRDRQKIHKFIKYEHPYREETRAFFLLVPNRIWVKVSLRCGIPITEFDLQHLGGFWHWVWRHNVPVTIVEGVKKAGALLTAGYAAIAIPGVNAGYRTHHGVYGNAIGKPSLIPDLKHFATQGRQVNVCFDQDNKPETVQRVRTAISRMGRLLVNEGCSLRVIDLPEELEKGVDDFIVAKGREAFDALYNTAVALELWEIKLFTLLTYPPAIALNQRFLGQLLVPEGEKLIILKAPKGTGKTEWLATEVAKAHDQERRVLIITHRIQLGEALCNRFGVNYVTEVRTNETGTLLGYGVCVDSLHQESQARFNPNDWANDVIIIDECDQVFWHLLNSGTEVQKRRVSVLKNLKQLVQNVLGSSQGKIYLSSADVSDTDVKYVLSLAGEYRVNPFVIVNNYRHVSGNCYNYSGSNPKNLIAALDKAISKGGHHLLCCSAQKAKSKWGTQALEERFRRKSPHLRILRIDSESVADPSHPAFGCIAHLNEILTQYDLVIASPSLETGVSIDIRGHFDGVWGIFQGVQPVNSVRQMLARIRETVDRHIWVREWGMSVVGNGSTSIGGLLRSQHVATQANIALLSAADNDDYSYVDQNFQPESLQTWGKRGSVINVEMRRYRESVLVGLVEDGYTVIDADDADDDESGAVIESVKAASVELYAAECEAIANSDELSPTELKKLQDKRAKTKTERHQQRKAELSRRYEIDVTPDLVEKDDDGWYPQLRMHYYLTLGREFLTNRDTKRAKAQLEAGENSVWKPDFNKGQLLPAVLLLESLNLLQFLTPDVQLRGSDEKMLEFKALAVQHRHVIKNYLNVTISEKHTPIAIAQKLLAKIDLKLDYVGRLGKRENRECVYQ</sequence>
<evidence type="ECO:0000259" key="1">
    <source>
        <dbReference type="Pfam" id="PF04851"/>
    </source>
</evidence>
<evidence type="ECO:0000313" key="3">
    <source>
        <dbReference type="EMBL" id="MBD2535289.1"/>
    </source>
</evidence>
<keyword evidence="4" id="KW-1185">Reference proteome</keyword>
<evidence type="ECO:0000259" key="2">
    <source>
        <dbReference type="Pfam" id="PF12965"/>
    </source>
</evidence>
<proteinExistence type="predicted"/>
<dbReference type="InterPro" id="IPR049996">
    <property type="entry name" value="Slr7037-like"/>
</dbReference>
<dbReference type="RefSeq" id="WP_190946133.1">
    <property type="nucleotide sequence ID" value="NZ_JACJSI010000258.1"/>
</dbReference>
<comment type="caution">
    <text evidence="3">The sequence shown here is derived from an EMBL/GenBank/DDBJ whole genome shotgun (WGS) entry which is preliminary data.</text>
</comment>
<dbReference type="Proteomes" id="UP000623440">
    <property type="component" value="Unassembled WGS sequence"/>
</dbReference>